<dbReference type="InterPro" id="IPR050652">
    <property type="entry name" value="AN1_A20_ZnFinger"/>
</dbReference>
<evidence type="ECO:0000256" key="5">
    <source>
        <dbReference type="PROSITE-ProRule" id="PRU00449"/>
    </source>
</evidence>
<comment type="caution">
    <text evidence="7">The sequence shown here is derived from an EMBL/GenBank/DDBJ whole genome shotgun (WGS) entry which is preliminary data.</text>
</comment>
<evidence type="ECO:0000313" key="7">
    <source>
        <dbReference type="EMBL" id="PHT29447.1"/>
    </source>
</evidence>
<evidence type="ECO:0000256" key="2">
    <source>
        <dbReference type="ARBA" id="ARBA00022723"/>
    </source>
</evidence>
<dbReference type="PROSITE" id="PS51039">
    <property type="entry name" value="ZF_AN1"/>
    <property type="match status" value="1"/>
</dbReference>
<comment type="function">
    <text evidence="1">May be involved in environmental stress response.</text>
</comment>
<reference evidence="7 8" key="1">
    <citation type="journal article" date="2017" name="Genome Biol.">
        <title>New reference genome sequences of hot pepper reveal the massive evolution of plant disease-resistance genes by retroduplication.</title>
        <authorList>
            <person name="Kim S."/>
            <person name="Park J."/>
            <person name="Yeom S.I."/>
            <person name="Kim Y.M."/>
            <person name="Seo E."/>
            <person name="Kim K.T."/>
            <person name="Kim M.S."/>
            <person name="Lee J.M."/>
            <person name="Cheong K."/>
            <person name="Shin H.S."/>
            <person name="Kim S.B."/>
            <person name="Han K."/>
            <person name="Lee J."/>
            <person name="Park M."/>
            <person name="Lee H.A."/>
            <person name="Lee H.Y."/>
            <person name="Lee Y."/>
            <person name="Oh S."/>
            <person name="Lee J.H."/>
            <person name="Choi E."/>
            <person name="Choi E."/>
            <person name="Lee S.E."/>
            <person name="Jeon J."/>
            <person name="Kim H."/>
            <person name="Choi G."/>
            <person name="Song H."/>
            <person name="Lee J."/>
            <person name="Lee S.C."/>
            <person name="Kwon J.K."/>
            <person name="Lee H.Y."/>
            <person name="Koo N."/>
            <person name="Hong Y."/>
            <person name="Kim R.W."/>
            <person name="Kang W.H."/>
            <person name="Huh J.H."/>
            <person name="Kang B.C."/>
            <person name="Yang T.J."/>
            <person name="Lee Y.H."/>
            <person name="Bennetzen J.L."/>
            <person name="Choi D."/>
        </authorList>
    </citation>
    <scope>NUCLEOTIDE SEQUENCE [LARGE SCALE GENOMIC DNA]</scope>
    <source>
        <strain evidence="8">cv. PBC81</strain>
    </source>
</reference>
<protein>
    <recommendedName>
        <fullName evidence="6">AN1-type domain-containing protein</fullName>
    </recommendedName>
</protein>
<dbReference type="Proteomes" id="UP000224567">
    <property type="component" value="Unassembled WGS sequence"/>
</dbReference>
<dbReference type="InterPro" id="IPR035896">
    <property type="entry name" value="AN1-like_Znf"/>
</dbReference>
<organism evidence="7 8">
    <name type="scientific">Capsicum baccatum</name>
    <name type="common">Peruvian pepper</name>
    <dbReference type="NCBI Taxonomy" id="33114"/>
    <lineage>
        <taxon>Eukaryota</taxon>
        <taxon>Viridiplantae</taxon>
        <taxon>Streptophyta</taxon>
        <taxon>Embryophyta</taxon>
        <taxon>Tracheophyta</taxon>
        <taxon>Spermatophyta</taxon>
        <taxon>Magnoliopsida</taxon>
        <taxon>eudicotyledons</taxon>
        <taxon>Gunneridae</taxon>
        <taxon>Pentapetalae</taxon>
        <taxon>asterids</taxon>
        <taxon>lamiids</taxon>
        <taxon>Solanales</taxon>
        <taxon>Solanaceae</taxon>
        <taxon>Solanoideae</taxon>
        <taxon>Capsiceae</taxon>
        <taxon>Capsicum</taxon>
    </lineage>
</organism>
<dbReference type="FunFam" id="4.10.1110.10:FF:000001">
    <property type="entry name" value="Zinc finger AN1-type containing 6"/>
    <property type="match status" value="1"/>
</dbReference>
<keyword evidence="3 5" id="KW-0863">Zinc-finger</keyword>
<feature type="domain" description="AN1-type" evidence="6">
    <location>
        <begin position="63"/>
        <end position="109"/>
    </location>
</feature>
<reference evidence="8" key="2">
    <citation type="journal article" date="2017" name="J. Anim. Genet.">
        <title>Multiple reference genome sequences of hot pepper reveal the massive evolution of plant disease resistance genes by retroduplication.</title>
        <authorList>
            <person name="Kim S."/>
            <person name="Park J."/>
            <person name="Yeom S.-I."/>
            <person name="Kim Y.-M."/>
            <person name="Seo E."/>
            <person name="Kim K.-T."/>
            <person name="Kim M.-S."/>
            <person name="Lee J.M."/>
            <person name="Cheong K."/>
            <person name="Shin H.-S."/>
            <person name="Kim S.-B."/>
            <person name="Han K."/>
            <person name="Lee J."/>
            <person name="Park M."/>
            <person name="Lee H.-A."/>
            <person name="Lee H.-Y."/>
            <person name="Lee Y."/>
            <person name="Oh S."/>
            <person name="Lee J.H."/>
            <person name="Choi E."/>
            <person name="Choi E."/>
            <person name="Lee S.E."/>
            <person name="Jeon J."/>
            <person name="Kim H."/>
            <person name="Choi G."/>
            <person name="Song H."/>
            <person name="Lee J."/>
            <person name="Lee S.-C."/>
            <person name="Kwon J.-K."/>
            <person name="Lee H.-Y."/>
            <person name="Koo N."/>
            <person name="Hong Y."/>
            <person name="Kim R.W."/>
            <person name="Kang W.-H."/>
            <person name="Huh J.H."/>
            <person name="Kang B.-C."/>
            <person name="Yang T.-J."/>
            <person name="Lee Y.-H."/>
            <person name="Bennetzen J.L."/>
            <person name="Choi D."/>
        </authorList>
    </citation>
    <scope>NUCLEOTIDE SEQUENCE [LARGE SCALE GENOMIC DNA]</scope>
    <source>
        <strain evidence="8">cv. PBC81</strain>
    </source>
</reference>
<gene>
    <name evidence="7" type="ORF">CQW23_30952</name>
</gene>
<dbReference type="GO" id="GO:0008270">
    <property type="term" value="F:zinc ion binding"/>
    <property type="evidence" value="ECO:0007669"/>
    <property type="project" value="UniProtKB-KW"/>
</dbReference>
<proteinExistence type="predicted"/>
<evidence type="ECO:0000313" key="8">
    <source>
        <dbReference type="Proteomes" id="UP000224567"/>
    </source>
</evidence>
<keyword evidence="8" id="KW-1185">Reference proteome</keyword>
<evidence type="ECO:0000256" key="3">
    <source>
        <dbReference type="ARBA" id="ARBA00022771"/>
    </source>
</evidence>
<name>A0A2G2V902_CAPBA</name>
<keyword evidence="2" id="KW-0479">Metal-binding</keyword>
<dbReference type="SMART" id="SM00154">
    <property type="entry name" value="ZnF_AN1"/>
    <property type="match status" value="1"/>
</dbReference>
<dbReference type="EMBL" id="MLFT02000110">
    <property type="protein sequence ID" value="PHT29447.1"/>
    <property type="molecule type" value="Genomic_DNA"/>
</dbReference>
<evidence type="ECO:0000259" key="6">
    <source>
        <dbReference type="PROSITE" id="PS51039"/>
    </source>
</evidence>
<dbReference type="SUPFAM" id="SSF118310">
    <property type="entry name" value="AN1-like Zinc finger"/>
    <property type="match status" value="1"/>
</dbReference>
<dbReference type="AlphaFoldDB" id="A0A2G2V902"/>
<evidence type="ECO:0000256" key="4">
    <source>
        <dbReference type="ARBA" id="ARBA00022833"/>
    </source>
</evidence>
<dbReference type="PANTHER" id="PTHR10634:SF110">
    <property type="entry name" value="ZINC FINGER A20 AND AN1 DOMAIN-CONTAINING STRESS-ASSOCIATED PROTEIN 8"/>
    <property type="match status" value="1"/>
</dbReference>
<dbReference type="InterPro" id="IPR000058">
    <property type="entry name" value="Znf_AN1"/>
</dbReference>
<sequence length="128" mass="14015">MNMCSNYQKDMILLKQEDAKIAAASSKDVVYRISSNDESKIALTSAAVASADSASQISQVKSKKDLKNCTACHKHVGLTGFSCKYGDLFCAVHHYSEKHNCPFDYRNAGQNTIAKANPIILAEKLNKI</sequence>
<dbReference type="PANTHER" id="PTHR10634">
    <property type="entry name" value="AN1-TYPE ZINC FINGER PROTEIN"/>
    <property type="match status" value="1"/>
</dbReference>
<evidence type="ECO:0000256" key="1">
    <source>
        <dbReference type="ARBA" id="ARBA00003732"/>
    </source>
</evidence>
<dbReference type="Gene3D" id="4.10.1110.10">
    <property type="entry name" value="AN1-like Zinc finger"/>
    <property type="match status" value="1"/>
</dbReference>
<accession>A0A2G2V902</accession>
<keyword evidence="4" id="KW-0862">Zinc</keyword>